<dbReference type="Proteomes" id="UP000054097">
    <property type="component" value="Unassembled WGS sequence"/>
</dbReference>
<feature type="transmembrane region" description="Helical" evidence="1">
    <location>
        <begin position="27"/>
        <end position="47"/>
    </location>
</feature>
<feature type="transmembrane region" description="Helical" evidence="1">
    <location>
        <begin position="141"/>
        <end position="168"/>
    </location>
</feature>
<keyword evidence="3" id="KW-1185">Reference proteome</keyword>
<evidence type="ECO:0000313" key="3">
    <source>
        <dbReference type="Proteomes" id="UP000054097"/>
    </source>
</evidence>
<name>A0A0C3AM42_SERVB</name>
<feature type="transmembrane region" description="Helical" evidence="1">
    <location>
        <begin position="111"/>
        <end position="134"/>
    </location>
</feature>
<evidence type="ECO:0000256" key="1">
    <source>
        <dbReference type="SAM" id="Phobius"/>
    </source>
</evidence>
<dbReference type="AlphaFoldDB" id="A0A0C3AM42"/>
<proteinExistence type="predicted"/>
<dbReference type="EMBL" id="KN824312">
    <property type="protein sequence ID" value="KIM25625.1"/>
    <property type="molecule type" value="Genomic_DNA"/>
</dbReference>
<reference evidence="3" key="2">
    <citation type="submission" date="2015-01" db="EMBL/GenBank/DDBJ databases">
        <title>Evolutionary Origins and Diversification of the Mycorrhizal Mutualists.</title>
        <authorList>
            <consortium name="DOE Joint Genome Institute"/>
            <consortium name="Mycorrhizal Genomics Consortium"/>
            <person name="Kohler A."/>
            <person name="Kuo A."/>
            <person name="Nagy L.G."/>
            <person name="Floudas D."/>
            <person name="Copeland A."/>
            <person name="Barry K.W."/>
            <person name="Cichocki N."/>
            <person name="Veneault-Fourrey C."/>
            <person name="LaButti K."/>
            <person name="Lindquist E.A."/>
            <person name="Lipzen A."/>
            <person name="Lundell T."/>
            <person name="Morin E."/>
            <person name="Murat C."/>
            <person name="Riley R."/>
            <person name="Ohm R."/>
            <person name="Sun H."/>
            <person name="Tunlid A."/>
            <person name="Henrissat B."/>
            <person name="Grigoriev I.V."/>
            <person name="Hibbett D.S."/>
            <person name="Martin F."/>
        </authorList>
    </citation>
    <scope>NUCLEOTIDE SEQUENCE [LARGE SCALE GENOMIC DNA]</scope>
    <source>
        <strain evidence="3">MAFF 305830</strain>
    </source>
</reference>
<gene>
    <name evidence="2" type="ORF">M408DRAFT_314845</name>
</gene>
<organism evidence="2 3">
    <name type="scientific">Serendipita vermifera MAFF 305830</name>
    <dbReference type="NCBI Taxonomy" id="933852"/>
    <lineage>
        <taxon>Eukaryota</taxon>
        <taxon>Fungi</taxon>
        <taxon>Dikarya</taxon>
        <taxon>Basidiomycota</taxon>
        <taxon>Agaricomycotina</taxon>
        <taxon>Agaricomycetes</taxon>
        <taxon>Sebacinales</taxon>
        <taxon>Serendipitaceae</taxon>
        <taxon>Serendipita</taxon>
    </lineage>
</organism>
<feature type="transmembrane region" description="Helical" evidence="1">
    <location>
        <begin position="68"/>
        <end position="91"/>
    </location>
</feature>
<protein>
    <submittedName>
        <fullName evidence="2">Uncharacterized protein</fullName>
    </submittedName>
</protein>
<sequence>MGANGINPPCKQMVTSLAGRKAALARYILYLSLFLWGALIVIFFFLAQVAYRRDLPGNNTTRPYWDPALIALLACSFVIWLFIQRILHQLWYQDSKERHAKNWFELAGMGFLWAAWTGSILASTILLPSFVWAAQRASLNLLYCVLVIGWIQWATLSILLFPSLYIVALYGSWNTHFYDTWGHRPFHKYTLGNQENGSRNRERIER</sequence>
<reference evidence="2 3" key="1">
    <citation type="submission" date="2014-04" db="EMBL/GenBank/DDBJ databases">
        <authorList>
            <consortium name="DOE Joint Genome Institute"/>
            <person name="Kuo A."/>
            <person name="Zuccaro A."/>
            <person name="Kohler A."/>
            <person name="Nagy L.G."/>
            <person name="Floudas D."/>
            <person name="Copeland A."/>
            <person name="Barry K.W."/>
            <person name="Cichocki N."/>
            <person name="Veneault-Fourrey C."/>
            <person name="LaButti K."/>
            <person name="Lindquist E.A."/>
            <person name="Lipzen A."/>
            <person name="Lundell T."/>
            <person name="Morin E."/>
            <person name="Murat C."/>
            <person name="Sun H."/>
            <person name="Tunlid A."/>
            <person name="Henrissat B."/>
            <person name="Grigoriev I.V."/>
            <person name="Hibbett D.S."/>
            <person name="Martin F."/>
            <person name="Nordberg H.P."/>
            <person name="Cantor M.N."/>
            <person name="Hua S.X."/>
        </authorList>
    </citation>
    <scope>NUCLEOTIDE SEQUENCE [LARGE SCALE GENOMIC DNA]</scope>
    <source>
        <strain evidence="2 3">MAFF 305830</strain>
    </source>
</reference>
<evidence type="ECO:0000313" key="2">
    <source>
        <dbReference type="EMBL" id="KIM25625.1"/>
    </source>
</evidence>
<keyword evidence="1" id="KW-0472">Membrane</keyword>
<keyword evidence="1" id="KW-1133">Transmembrane helix</keyword>
<keyword evidence="1" id="KW-0812">Transmembrane</keyword>
<accession>A0A0C3AM42</accession>
<dbReference type="HOGENOM" id="CLU_095057_1_0_1"/>